<evidence type="ECO:0000259" key="13">
    <source>
        <dbReference type="PROSITE" id="PS50928"/>
    </source>
</evidence>
<comment type="caution">
    <text evidence="14">The sequence shown here is derived from an EMBL/GenBank/DDBJ whole genome shotgun (WGS) entry which is preliminary data.</text>
</comment>
<keyword evidence="7" id="KW-0997">Cell inner membrane</keyword>
<comment type="subcellular location">
    <subcellularLocation>
        <location evidence="2">Cell inner membrane</location>
        <topology evidence="2">Multi-pass membrane protein</topology>
    </subcellularLocation>
    <subcellularLocation>
        <location evidence="11">Cell membrane</location>
        <topology evidence="11">Multi-pass membrane protein</topology>
    </subcellularLocation>
</comment>
<comment type="function">
    <text evidence="1 12">Part of the binding-protein-dependent transport system for molybdenum; probably responsible for the translocation of the substrate across the membrane.</text>
</comment>
<feature type="transmembrane region" description="Helical" evidence="11">
    <location>
        <begin position="12"/>
        <end position="35"/>
    </location>
</feature>
<evidence type="ECO:0000256" key="8">
    <source>
        <dbReference type="ARBA" id="ARBA00022692"/>
    </source>
</evidence>
<evidence type="ECO:0000256" key="10">
    <source>
        <dbReference type="ARBA" id="ARBA00023136"/>
    </source>
</evidence>
<dbReference type="AlphaFoldDB" id="A0A5C5Z7Y2"/>
<dbReference type="PROSITE" id="PS50928">
    <property type="entry name" value="ABC_TM1"/>
    <property type="match status" value="1"/>
</dbReference>
<dbReference type="FunFam" id="1.10.3720.10:FF:000018">
    <property type="entry name" value="Molybdenum transport system permease"/>
    <property type="match status" value="1"/>
</dbReference>
<dbReference type="Pfam" id="PF00528">
    <property type="entry name" value="BPD_transp_1"/>
    <property type="match status" value="1"/>
</dbReference>
<evidence type="ECO:0000313" key="15">
    <source>
        <dbReference type="Proteomes" id="UP000315010"/>
    </source>
</evidence>
<feature type="transmembrane region" description="Helical" evidence="11">
    <location>
        <begin position="162"/>
        <end position="183"/>
    </location>
</feature>
<organism evidence="14 15">
    <name type="scientific">Novipirellula herctigrandis</name>
    <dbReference type="NCBI Taxonomy" id="2527986"/>
    <lineage>
        <taxon>Bacteria</taxon>
        <taxon>Pseudomonadati</taxon>
        <taxon>Planctomycetota</taxon>
        <taxon>Planctomycetia</taxon>
        <taxon>Pirellulales</taxon>
        <taxon>Pirellulaceae</taxon>
        <taxon>Novipirellula</taxon>
    </lineage>
</organism>
<feature type="domain" description="ABC transmembrane type-1" evidence="13">
    <location>
        <begin position="9"/>
        <end position="212"/>
    </location>
</feature>
<name>A0A5C5Z7Y2_9BACT</name>
<proteinExistence type="inferred from homology"/>
<gene>
    <name evidence="14" type="primary">modB</name>
    <name evidence="14" type="ORF">CA13_44040</name>
</gene>
<dbReference type="Proteomes" id="UP000315010">
    <property type="component" value="Unassembled WGS sequence"/>
</dbReference>
<dbReference type="GO" id="GO:0005886">
    <property type="term" value="C:plasma membrane"/>
    <property type="evidence" value="ECO:0007669"/>
    <property type="project" value="UniProtKB-SubCell"/>
</dbReference>
<dbReference type="EMBL" id="SJPJ01000001">
    <property type="protein sequence ID" value="TWT82941.1"/>
    <property type="molecule type" value="Genomic_DNA"/>
</dbReference>
<keyword evidence="6 12" id="KW-0500">Molybdenum</keyword>
<protein>
    <recommendedName>
        <fullName evidence="12">Molybdenum transport system permease</fullName>
    </recommendedName>
</protein>
<evidence type="ECO:0000256" key="1">
    <source>
        <dbReference type="ARBA" id="ARBA00002949"/>
    </source>
</evidence>
<dbReference type="InterPro" id="IPR035906">
    <property type="entry name" value="MetI-like_sf"/>
</dbReference>
<keyword evidence="4 11" id="KW-0813">Transport</keyword>
<dbReference type="OrthoDB" id="9795403at2"/>
<evidence type="ECO:0000256" key="11">
    <source>
        <dbReference type="RuleBase" id="RU363032"/>
    </source>
</evidence>
<reference evidence="14 15" key="1">
    <citation type="submission" date="2019-02" db="EMBL/GenBank/DDBJ databases">
        <title>Deep-cultivation of Planctomycetes and their phenomic and genomic characterization uncovers novel biology.</title>
        <authorList>
            <person name="Wiegand S."/>
            <person name="Jogler M."/>
            <person name="Boedeker C."/>
            <person name="Pinto D."/>
            <person name="Vollmers J."/>
            <person name="Rivas-Marin E."/>
            <person name="Kohn T."/>
            <person name="Peeters S.H."/>
            <person name="Heuer A."/>
            <person name="Rast P."/>
            <person name="Oberbeckmann S."/>
            <person name="Bunk B."/>
            <person name="Jeske O."/>
            <person name="Meyerdierks A."/>
            <person name="Storesund J.E."/>
            <person name="Kallscheuer N."/>
            <person name="Luecker S."/>
            <person name="Lage O.M."/>
            <person name="Pohl T."/>
            <person name="Merkel B.J."/>
            <person name="Hornburger P."/>
            <person name="Mueller R.-W."/>
            <person name="Bruemmer F."/>
            <person name="Labrenz M."/>
            <person name="Spormann A.M."/>
            <person name="Op Den Camp H."/>
            <person name="Overmann J."/>
            <person name="Amann R."/>
            <person name="Jetten M.S.M."/>
            <person name="Mascher T."/>
            <person name="Medema M.H."/>
            <person name="Devos D.P."/>
            <person name="Kaster A.-K."/>
            <person name="Ovreas L."/>
            <person name="Rohde M."/>
            <person name="Galperin M.Y."/>
            <person name="Jogler C."/>
        </authorList>
    </citation>
    <scope>NUCLEOTIDE SEQUENCE [LARGE SCALE GENOMIC DNA]</scope>
    <source>
        <strain evidence="14 15">CA13</strain>
    </source>
</reference>
<dbReference type="RefSeq" id="WP_146399765.1">
    <property type="nucleotide sequence ID" value="NZ_SJPJ01000001.1"/>
</dbReference>
<evidence type="ECO:0000256" key="7">
    <source>
        <dbReference type="ARBA" id="ARBA00022519"/>
    </source>
</evidence>
<evidence type="ECO:0000256" key="4">
    <source>
        <dbReference type="ARBA" id="ARBA00022448"/>
    </source>
</evidence>
<feature type="transmembrane region" description="Helical" evidence="11">
    <location>
        <begin position="47"/>
        <end position="68"/>
    </location>
</feature>
<dbReference type="SUPFAM" id="SSF161098">
    <property type="entry name" value="MetI-like"/>
    <property type="match status" value="1"/>
</dbReference>
<sequence>MSSAEWNAIWLSIQVAFVGVLVSLPIGIATGWLLARKRFFGKAVVETIVNLPLVLPPVVTGYLLLVTFGRSGFLGRILENWFGLRFVFDWKGAALAAAVVSLPLMVRAIRVAFSSVDPKLEQAARTLGASPLDTFFTVSLPLARHGVIAGCMLSFARSLGEFGATIMIAGSIPGETQTIPLYIFNQLQVPEGMNGARSIVLFSIAIAVVALFAGERLDRRGVAGQA</sequence>
<evidence type="ECO:0000256" key="3">
    <source>
        <dbReference type="ARBA" id="ARBA00007069"/>
    </source>
</evidence>
<feature type="transmembrane region" description="Helical" evidence="11">
    <location>
        <begin position="195"/>
        <end position="213"/>
    </location>
</feature>
<evidence type="ECO:0000256" key="9">
    <source>
        <dbReference type="ARBA" id="ARBA00022989"/>
    </source>
</evidence>
<accession>A0A5C5Z7Y2</accession>
<evidence type="ECO:0000256" key="6">
    <source>
        <dbReference type="ARBA" id="ARBA00022505"/>
    </source>
</evidence>
<keyword evidence="5 12" id="KW-1003">Cell membrane</keyword>
<dbReference type="PANTHER" id="PTHR30183">
    <property type="entry name" value="MOLYBDENUM TRANSPORT SYSTEM PERMEASE PROTEIN MODB"/>
    <property type="match status" value="1"/>
</dbReference>
<dbReference type="CDD" id="cd06261">
    <property type="entry name" value="TM_PBP2"/>
    <property type="match status" value="1"/>
</dbReference>
<dbReference type="Gene3D" id="1.10.3720.10">
    <property type="entry name" value="MetI-like"/>
    <property type="match status" value="1"/>
</dbReference>
<dbReference type="PANTHER" id="PTHR30183:SF3">
    <property type="entry name" value="MOLYBDENUM TRANSPORT SYSTEM PERMEASE PROTEIN MODB"/>
    <property type="match status" value="1"/>
</dbReference>
<keyword evidence="8 11" id="KW-0812">Transmembrane</keyword>
<evidence type="ECO:0000256" key="5">
    <source>
        <dbReference type="ARBA" id="ARBA00022475"/>
    </source>
</evidence>
<evidence type="ECO:0000313" key="14">
    <source>
        <dbReference type="EMBL" id="TWT82941.1"/>
    </source>
</evidence>
<comment type="similarity">
    <text evidence="3 12">Belongs to the binding-protein-dependent transport system permease family. CysTW subfamily.</text>
</comment>
<dbReference type="InterPro" id="IPR000515">
    <property type="entry name" value="MetI-like"/>
</dbReference>
<keyword evidence="10 11" id="KW-0472">Membrane</keyword>
<evidence type="ECO:0000256" key="2">
    <source>
        <dbReference type="ARBA" id="ARBA00004429"/>
    </source>
</evidence>
<feature type="transmembrane region" description="Helical" evidence="11">
    <location>
        <begin position="88"/>
        <end position="106"/>
    </location>
</feature>
<dbReference type="InterPro" id="IPR011867">
    <property type="entry name" value="ModB_ABC"/>
</dbReference>
<keyword evidence="9 11" id="KW-1133">Transmembrane helix</keyword>
<dbReference type="NCBIfam" id="NF006939">
    <property type="entry name" value="PRK09421.1"/>
    <property type="match status" value="1"/>
</dbReference>
<dbReference type="GO" id="GO:0015098">
    <property type="term" value="F:molybdate ion transmembrane transporter activity"/>
    <property type="evidence" value="ECO:0007669"/>
    <property type="project" value="UniProtKB-UniRule"/>
</dbReference>
<keyword evidence="15" id="KW-1185">Reference proteome</keyword>
<dbReference type="NCBIfam" id="TIGR02141">
    <property type="entry name" value="modB_ABC"/>
    <property type="match status" value="1"/>
</dbReference>
<evidence type="ECO:0000256" key="12">
    <source>
        <dbReference type="RuleBase" id="RU365097"/>
    </source>
</evidence>